<comment type="caution">
    <text evidence="1">The sequence shown here is derived from an EMBL/GenBank/DDBJ whole genome shotgun (WGS) entry which is preliminary data.</text>
</comment>
<reference evidence="1 2" key="1">
    <citation type="journal article" date="2016" name="Int. J. Syst. Evol. Microbiol.">
        <title>Ensifer glycinis sp. nov., an novel rhizobial species associated with Glycine spp.</title>
        <authorList>
            <person name="Yan H."/>
            <person name="Yan J."/>
            <person name="Sui X.H."/>
            <person name="Wang E.T."/>
            <person name="Chen W.X."/>
            <person name="Zhang X.X."/>
            <person name="Chen W.F."/>
        </authorList>
    </citation>
    <scope>NUCLEOTIDE SEQUENCE [LARGE SCALE GENOMIC DNA]</scope>
    <source>
        <strain evidence="1 2">CCBAU 23380</strain>
    </source>
</reference>
<gene>
    <name evidence="1" type="ORF">AU381_11565</name>
</gene>
<dbReference type="PROSITE" id="PS51257">
    <property type="entry name" value="PROKAR_LIPOPROTEIN"/>
    <property type="match status" value="1"/>
</dbReference>
<proteinExistence type="predicted"/>
<dbReference type="EMBL" id="LPUX01000066">
    <property type="protein sequence ID" value="OAP35552.1"/>
    <property type="molecule type" value="Genomic_DNA"/>
</dbReference>
<sequence>MRSGADVGGVLIRRSLGRPHGHCQITLTGCLLGVDLIASGFQVDFSPDRMFFSGQATPIFDLDDERFLFRLHDGPIEKDG</sequence>
<dbReference type="Proteomes" id="UP000094025">
    <property type="component" value="Unassembled WGS sequence"/>
</dbReference>
<organism evidence="1 2">
    <name type="scientific">Sinorhizobium glycinis</name>
    <dbReference type="NCBI Taxonomy" id="1472378"/>
    <lineage>
        <taxon>Bacteria</taxon>
        <taxon>Pseudomonadati</taxon>
        <taxon>Pseudomonadota</taxon>
        <taxon>Alphaproteobacteria</taxon>
        <taxon>Hyphomicrobiales</taxon>
        <taxon>Rhizobiaceae</taxon>
        <taxon>Sinorhizobium/Ensifer group</taxon>
        <taxon>Sinorhizobium</taxon>
    </lineage>
</organism>
<accession>A0A178XLF3</accession>
<evidence type="ECO:0000313" key="1">
    <source>
        <dbReference type="EMBL" id="OAP35552.1"/>
    </source>
</evidence>
<keyword evidence="2" id="KW-1185">Reference proteome</keyword>
<protein>
    <submittedName>
        <fullName evidence="1">Uncharacterized protein</fullName>
    </submittedName>
</protein>
<name>A0A178XLF3_9HYPH</name>
<dbReference type="AlphaFoldDB" id="A0A178XLF3"/>
<evidence type="ECO:0000313" key="2">
    <source>
        <dbReference type="Proteomes" id="UP000094025"/>
    </source>
</evidence>